<accession>Q2IJ05</accession>
<comment type="similarity">
    <text evidence="1">Belongs to the peptidase M16 family.</text>
</comment>
<dbReference type="HOGENOM" id="CLU_009902_1_1_7"/>
<organism evidence="5 6">
    <name type="scientific">Anaeromyxobacter dehalogenans (strain 2CP-C)</name>
    <dbReference type="NCBI Taxonomy" id="290397"/>
    <lineage>
        <taxon>Bacteria</taxon>
        <taxon>Pseudomonadati</taxon>
        <taxon>Myxococcota</taxon>
        <taxon>Myxococcia</taxon>
        <taxon>Myxococcales</taxon>
        <taxon>Cystobacterineae</taxon>
        <taxon>Anaeromyxobacteraceae</taxon>
        <taxon>Anaeromyxobacter</taxon>
    </lineage>
</organism>
<evidence type="ECO:0000259" key="3">
    <source>
        <dbReference type="Pfam" id="PF00675"/>
    </source>
</evidence>
<feature type="region of interest" description="Disordered" evidence="2">
    <location>
        <begin position="1"/>
        <end position="31"/>
    </location>
</feature>
<feature type="domain" description="Peptidase M16 C-terminal" evidence="4">
    <location>
        <begin position="210"/>
        <end position="387"/>
    </location>
</feature>
<feature type="compositionally biased region" description="Pro residues" evidence="2">
    <location>
        <begin position="255"/>
        <end position="265"/>
    </location>
</feature>
<dbReference type="PANTHER" id="PTHR11851:SF49">
    <property type="entry name" value="MITOCHONDRIAL-PROCESSING PEPTIDASE SUBUNIT ALPHA"/>
    <property type="match status" value="1"/>
</dbReference>
<dbReference type="EMBL" id="CP000251">
    <property type="protein sequence ID" value="ABC81639.1"/>
    <property type="molecule type" value="Genomic_DNA"/>
</dbReference>
<proteinExistence type="inferred from homology"/>
<evidence type="ECO:0000256" key="2">
    <source>
        <dbReference type="SAM" id="MobiDB-lite"/>
    </source>
</evidence>
<dbReference type="InterPro" id="IPR011249">
    <property type="entry name" value="Metalloenz_LuxS/M16"/>
</dbReference>
<dbReference type="STRING" id="290397.Adeh_1867"/>
<dbReference type="Proteomes" id="UP000001935">
    <property type="component" value="Chromosome"/>
</dbReference>
<evidence type="ECO:0000313" key="5">
    <source>
        <dbReference type="EMBL" id="ABC81639.1"/>
    </source>
</evidence>
<evidence type="ECO:0000256" key="1">
    <source>
        <dbReference type="ARBA" id="ARBA00007261"/>
    </source>
</evidence>
<name>Q2IJ05_ANADE</name>
<evidence type="ECO:0000259" key="4">
    <source>
        <dbReference type="Pfam" id="PF05193"/>
    </source>
</evidence>
<dbReference type="AlphaFoldDB" id="Q2IJ05"/>
<feature type="compositionally biased region" description="Basic and acidic residues" evidence="2">
    <location>
        <begin position="1"/>
        <end position="13"/>
    </location>
</feature>
<dbReference type="InterPro" id="IPR011765">
    <property type="entry name" value="Pept_M16_N"/>
</dbReference>
<gene>
    <name evidence="5" type="ordered locus">Adeh_1867</name>
</gene>
<dbReference type="Gene3D" id="3.30.830.10">
    <property type="entry name" value="Metalloenzyme, LuxS/M16 peptidase-like"/>
    <property type="match status" value="2"/>
</dbReference>
<dbReference type="SUPFAM" id="SSF63411">
    <property type="entry name" value="LuxS/MPP-like metallohydrolase"/>
    <property type="match status" value="2"/>
</dbReference>
<dbReference type="GO" id="GO:0046872">
    <property type="term" value="F:metal ion binding"/>
    <property type="evidence" value="ECO:0007669"/>
    <property type="project" value="InterPro"/>
</dbReference>
<dbReference type="OrthoDB" id="9811314at2"/>
<feature type="region of interest" description="Disordered" evidence="2">
    <location>
        <begin position="255"/>
        <end position="274"/>
    </location>
</feature>
<dbReference type="InterPro" id="IPR007863">
    <property type="entry name" value="Peptidase_M16_C"/>
</dbReference>
<dbReference type="Pfam" id="PF05193">
    <property type="entry name" value="Peptidase_M16_C"/>
    <property type="match status" value="1"/>
</dbReference>
<reference evidence="5 6" key="1">
    <citation type="submission" date="2006-01" db="EMBL/GenBank/DDBJ databases">
        <title>Complete sequence of Anaeromyxobacter dehalogenans 2CP-C.</title>
        <authorList>
            <consortium name="US DOE Joint Genome Institute"/>
            <person name="Copeland A."/>
            <person name="Lucas S."/>
            <person name="Lapidus A."/>
            <person name="Barry K."/>
            <person name="Detter J.C."/>
            <person name="Glavina T."/>
            <person name="Hammon N."/>
            <person name="Israni S."/>
            <person name="Pitluck S."/>
            <person name="Brettin T."/>
            <person name="Bruce D."/>
            <person name="Han C."/>
            <person name="Tapia R."/>
            <person name="Gilna P."/>
            <person name="Kiss H."/>
            <person name="Schmutz J."/>
            <person name="Larimer F."/>
            <person name="Land M."/>
            <person name="Kyrpides N."/>
            <person name="Anderson I."/>
            <person name="Sanford R.A."/>
            <person name="Ritalahti K.M."/>
            <person name="Thomas H.S."/>
            <person name="Kirby J.R."/>
            <person name="Zhulin I.B."/>
            <person name="Loeffler F.E."/>
            <person name="Richardson P."/>
        </authorList>
    </citation>
    <scope>NUCLEOTIDE SEQUENCE [LARGE SCALE GENOMIC DNA]</scope>
    <source>
        <strain evidence="5 6">2CP-C</strain>
    </source>
</reference>
<dbReference type="KEGG" id="ade:Adeh_1867"/>
<evidence type="ECO:0000313" key="6">
    <source>
        <dbReference type="Proteomes" id="UP000001935"/>
    </source>
</evidence>
<dbReference type="Pfam" id="PF00675">
    <property type="entry name" value="Peptidase_M16"/>
    <property type="match status" value="1"/>
</dbReference>
<protein>
    <submittedName>
        <fullName evidence="5">Peptidase M16-like protein</fullName>
    </submittedName>
</protein>
<sequence length="457" mass="50911">MARRGEGAAERQAVRAMDGASGHGYVPRRMASQPESPALLDLAQVRAHTLSNGLRVRVLPERSTPTVSYYTFFQVGSRNERLGLTGISHLFEHMMFNGAARYGPKEFDRVLEARGGHSNAYTSNDVTAYYEDFAAEALETVVDLESDRMRSLRLTEDSLEQEREVVKEERRLRTENSIFGLMEEQLESLVFLAHPYRWPVIGWMEDIQRIAREDCEAFFRTYYAPSNAAVYVVGDVDPDATLRLVERYYADIPAGPRPAPVPQGEPPQRGERRATVRYPAQAPALLAGWRGPAARSPDSAALDVLQVCLAVGESSRLRRRLVQELELAVSVSISWGWRIDPGVFLAFAELAPGVPVEKAERELWAELAKVAARGVTAAEVRRAKALLRSSVLHELATHHGVAHALGQAEALLGDWREAGRALEHYAAVGPRDVKRVAVEYLDPTRRSVVVLDPEVRR</sequence>
<dbReference type="PANTHER" id="PTHR11851">
    <property type="entry name" value="METALLOPROTEASE"/>
    <property type="match status" value="1"/>
</dbReference>
<dbReference type="InterPro" id="IPR050361">
    <property type="entry name" value="MPP/UQCRC_Complex"/>
</dbReference>
<feature type="domain" description="Peptidase M16 N-terminal" evidence="3">
    <location>
        <begin position="63"/>
        <end position="177"/>
    </location>
</feature>
<dbReference type="eggNOG" id="COG0612">
    <property type="taxonomic scope" value="Bacteria"/>
</dbReference>